<keyword evidence="2" id="KW-0808">Transferase</keyword>
<sequence>MQELVSVIITTHNREDLLERAIRSVIAQDYLAIELIVIDDFSNEKTSMLIDSLRDECEQRFIRFVYQRNAINSGSNFSRNCGYALSQGKFVTGLDDDDYFLPERISLLVSRYNDKYAFVCDTLTRLDKDREHAKNIDTYRVIGLQDILCENVVGNQVLTTREKLMSVGCFSLEIKQQQDRDVWIKLIANFGPGLKYPFSTQMVDAEHSDNRITKQIKKYTSYRKLYFKFRDLMSEETKSNNLFQLMSFRGMSAVKMNRLLMGKKKDLKLRMKLFRRALKAIF</sequence>
<name>A0ABT2E3M5_9ENTR</name>
<protein>
    <submittedName>
        <fullName evidence="2">Glycosyltransferase</fullName>
        <ecNumber evidence="2">2.4.-.-</ecNumber>
    </submittedName>
</protein>
<dbReference type="InterPro" id="IPR029044">
    <property type="entry name" value="Nucleotide-diphossugar_trans"/>
</dbReference>
<dbReference type="CDD" id="cd00761">
    <property type="entry name" value="Glyco_tranf_GTA_type"/>
    <property type="match status" value="1"/>
</dbReference>
<organism evidence="2 3">
    <name type="scientific">Scandinavium hiltneri</name>
    <dbReference type="NCBI Taxonomy" id="2926519"/>
    <lineage>
        <taxon>Bacteria</taxon>
        <taxon>Pseudomonadati</taxon>
        <taxon>Pseudomonadota</taxon>
        <taxon>Gammaproteobacteria</taxon>
        <taxon>Enterobacterales</taxon>
        <taxon>Enterobacteriaceae</taxon>
        <taxon>Scandinavium</taxon>
    </lineage>
</organism>
<dbReference type="PANTHER" id="PTHR22916:SF3">
    <property type="entry name" value="UDP-GLCNAC:BETAGAL BETA-1,3-N-ACETYLGLUCOSAMINYLTRANSFERASE-LIKE PROTEIN 1"/>
    <property type="match status" value="1"/>
</dbReference>
<feature type="domain" description="Glycosyltransferase 2-like" evidence="1">
    <location>
        <begin position="6"/>
        <end position="137"/>
    </location>
</feature>
<proteinExistence type="predicted"/>
<dbReference type="GO" id="GO:0016757">
    <property type="term" value="F:glycosyltransferase activity"/>
    <property type="evidence" value="ECO:0007669"/>
    <property type="project" value="UniProtKB-KW"/>
</dbReference>
<comment type="caution">
    <text evidence="2">The sequence shown here is derived from an EMBL/GenBank/DDBJ whole genome shotgun (WGS) entry which is preliminary data.</text>
</comment>
<reference evidence="2 3" key="1">
    <citation type="submission" date="2022-04" db="EMBL/GenBank/DDBJ databases">
        <title>Proposal of a three novel species of Scandinavium, Scandinavium hiltneri, Scandinavium manionii, Scandinavium tedordense.</title>
        <authorList>
            <person name="Maddock D.W."/>
            <person name="Brady C.L."/>
            <person name="Denman S."/>
            <person name="Arnold D."/>
        </authorList>
    </citation>
    <scope>NUCLEOTIDE SEQUENCE [LARGE SCALE GENOMIC DNA]</scope>
    <source>
        <strain evidence="2 3">H11S7</strain>
    </source>
</reference>
<dbReference type="SUPFAM" id="SSF53448">
    <property type="entry name" value="Nucleotide-diphospho-sugar transferases"/>
    <property type="match status" value="1"/>
</dbReference>
<keyword evidence="3" id="KW-1185">Reference proteome</keyword>
<evidence type="ECO:0000259" key="1">
    <source>
        <dbReference type="Pfam" id="PF00535"/>
    </source>
</evidence>
<evidence type="ECO:0000313" key="3">
    <source>
        <dbReference type="Proteomes" id="UP001205357"/>
    </source>
</evidence>
<dbReference type="Proteomes" id="UP001205357">
    <property type="component" value="Unassembled WGS sequence"/>
</dbReference>
<evidence type="ECO:0000313" key="2">
    <source>
        <dbReference type="EMBL" id="MCS2162296.1"/>
    </source>
</evidence>
<dbReference type="PANTHER" id="PTHR22916">
    <property type="entry name" value="GLYCOSYLTRANSFERASE"/>
    <property type="match status" value="1"/>
</dbReference>
<dbReference type="RefSeq" id="WP_258988874.1">
    <property type="nucleotide sequence ID" value="NZ_JALIGE010000074.1"/>
</dbReference>
<dbReference type="Pfam" id="PF00535">
    <property type="entry name" value="Glycos_transf_2"/>
    <property type="match status" value="1"/>
</dbReference>
<gene>
    <name evidence="2" type="ORF">MUU47_14445</name>
</gene>
<accession>A0ABT2E3M5</accession>
<keyword evidence="2" id="KW-0328">Glycosyltransferase</keyword>
<dbReference type="EC" id="2.4.-.-" evidence="2"/>
<dbReference type="InterPro" id="IPR001173">
    <property type="entry name" value="Glyco_trans_2-like"/>
</dbReference>
<dbReference type="Gene3D" id="3.90.550.10">
    <property type="entry name" value="Spore Coat Polysaccharide Biosynthesis Protein SpsA, Chain A"/>
    <property type="match status" value="1"/>
</dbReference>
<dbReference type="EMBL" id="JALIGE010000074">
    <property type="protein sequence ID" value="MCS2162296.1"/>
    <property type="molecule type" value="Genomic_DNA"/>
</dbReference>